<keyword evidence="2" id="KW-1185">Reference proteome</keyword>
<protein>
    <submittedName>
        <fullName evidence="1">Uncharacterized protein</fullName>
    </submittedName>
</protein>
<dbReference type="Proteomes" id="UP000245880">
    <property type="component" value="Unassembled WGS sequence"/>
</dbReference>
<evidence type="ECO:0000313" key="1">
    <source>
        <dbReference type="EMBL" id="PWJ57015.1"/>
    </source>
</evidence>
<comment type="caution">
    <text evidence="1">The sequence shown here is derived from an EMBL/GenBank/DDBJ whole genome shotgun (WGS) entry which is preliminary data.</text>
</comment>
<dbReference type="AlphaFoldDB" id="A0A316AGZ8"/>
<proteinExistence type="predicted"/>
<evidence type="ECO:0000313" key="2">
    <source>
        <dbReference type="Proteomes" id="UP000245880"/>
    </source>
</evidence>
<gene>
    <name evidence="1" type="ORF">CLV98_109124</name>
</gene>
<accession>A0A316AGZ8</accession>
<sequence length="128" mass="13466">MDLLLFPGRLEYGFPLAGLTPINNWLPFVSPISVPAAGNASPFWTALTSSLPAFTFSVMVKSVFTFISGVGMPRSLVNGLLPAIEAVNETVLLPSLFDVAVKLDIFPLSSVAVAVPNTGCEEGLDDAP</sequence>
<reference evidence="1 2" key="1">
    <citation type="submission" date="2018-03" db="EMBL/GenBank/DDBJ databases">
        <title>Genomic Encyclopedia of Archaeal and Bacterial Type Strains, Phase II (KMG-II): from individual species to whole genera.</title>
        <authorList>
            <person name="Goeker M."/>
        </authorList>
    </citation>
    <scope>NUCLEOTIDE SEQUENCE [LARGE SCALE GENOMIC DNA]</scope>
    <source>
        <strain evidence="1 2">DSM 100346</strain>
    </source>
</reference>
<name>A0A316AGZ8_9BACT</name>
<organism evidence="1 2">
    <name type="scientific">Dyadobacter jejuensis</name>
    <dbReference type="NCBI Taxonomy" id="1082580"/>
    <lineage>
        <taxon>Bacteria</taxon>
        <taxon>Pseudomonadati</taxon>
        <taxon>Bacteroidota</taxon>
        <taxon>Cytophagia</taxon>
        <taxon>Cytophagales</taxon>
        <taxon>Spirosomataceae</taxon>
        <taxon>Dyadobacter</taxon>
    </lineage>
</organism>
<dbReference type="EMBL" id="QGDT01000009">
    <property type="protein sequence ID" value="PWJ57015.1"/>
    <property type="molecule type" value="Genomic_DNA"/>
</dbReference>